<dbReference type="EMBL" id="FQVQ01000002">
    <property type="protein sequence ID" value="SHE94978.1"/>
    <property type="molecule type" value="Genomic_DNA"/>
</dbReference>
<reference evidence="1 2" key="1">
    <citation type="submission" date="2016-11" db="EMBL/GenBank/DDBJ databases">
        <authorList>
            <person name="Jaros S."/>
            <person name="Januszkiewicz K."/>
            <person name="Wedrychowicz H."/>
        </authorList>
    </citation>
    <scope>NUCLEOTIDE SEQUENCE [LARGE SCALE GENOMIC DNA]</scope>
    <source>
        <strain evidence="1 2">DSM 25660</strain>
    </source>
</reference>
<dbReference type="GO" id="GO:0006040">
    <property type="term" value="P:amino sugar metabolic process"/>
    <property type="evidence" value="ECO:0007669"/>
    <property type="project" value="InterPro"/>
</dbReference>
<proteinExistence type="predicted"/>
<dbReference type="InterPro" id="IPR005338">
    <property type="entry name" value="Anhydro_N_Ac-Mur_kinase"/>
</dbReference>
<dbReference type="NCBIfam" id="NF007144">
    <property type="entry name" value="PRK09585.2-3"/>
    <property type="match status" value="1"/>
</dbReference>
<keyword evidence="1" id="KW-0808">Transferase</keyword>
<dbReference type="GO" id="GO:0005524">
    <property type="term" value="F:ATP binding"/>
    <property type="evidence" value="ECO:0007669"/>
    <property type="project" value="InterPro"/>
</dbReference>
<dbReference type="GO" id="GO:0009254">
    <property type="term" value="P:peptidoglycan turnover"/>
    <property type="evidence" value="ECO:0007669"/>
    <property type="project" value="InterPro"/>
</dbReference>
<keyword evidence="2" id="KW-1185">Reference proteome</keyword>
<dbReference type="GO" id="GO:0016301">
    <property type="term" value="F:kinase activity"/>
    <property type="evidence" value="ECO:0007669"/>
    <property type="project" value="UniProtKB-KW"/>
</dbReference>
<dbReference type="InterPro" id="IPR043129">
    <property type="entry name" value="ATPase_NBD"/>
</dbReference>
<accession>A0A1M4XNH7</accession>
<keyword evidence="1" id="KW-0418">Kinase</keyword>
<dbReference type="PANTHER" id="PTHR30605:SF0">
    <property type="entry name" value="ANHYDRO-N-ACETYLMURAMIC ACID KINASE"/>
    <property type="match status" value="1"/>
</dbReference>
<dbReference type="Proteomes" id="UP000184147">
    <property type="component" value="Unassembled WGS sequence"/>
</dbReference>
<evidence type="ECO:0000313" key="2">
    <source>
        <dbReference type="Proteomes" id="UP000184147"/>
    </source>
</evidence>
<dbReference type="Pfam" id="PF03702">
    <property type="entry name" value="AnmK"/>
    <property type="match status" value="1"/>
</dbReference>
<name>A0A1M4XNH7_9FLAO</name>
<sequence length="357" mass="40043">MSKHTYHILGVMSGTSLDGIDLAEVFFTFENGRWTYAFGVSATLPYSNNWYRRLQDALHYAPLELQQLNQEYTAYLGEVIASFIQTHGLQALDAVCSHGHTILHQPQNGYTLQIGNLPEIASYCQQTVVCDFRVQDVERGGQGAPLVPIGDRMLFSEYTYCLNLGGFSNVSFEHHQRRIAFDISPVNTVLNHYAAQLGMAYDAGGEHAAEGTLLPELWKALNDLEYYAQPFPKSLGVEFVREKVLPLMHRYNPSPIDALRTFTEHIAYQTAQALPIAQGRLLITGGGAYNHFLRQRMQAYLPEMTLIVPDNTTLEFKEALIFGLLGVLRLREEINVLSSVTGAHEDHCSGKVYPWKG</sequence>
<evidence type="ECO:0000313" key="1">
    <source>
        <dbReference type="EMBL" id="SHE94978.1"/>
    </source>
</evidence>
<dbReference type="PANTHER" id="PTHR30605">
    <property type="entry name" value="ANHYDRO-N-ACETYLMURAMIC ACID KINASE"/>
    <property type="match status" value="1"/>
</dbReference>
<protein>
    <submittedName>
        <fullName evidence="1">Anhydro-N-acetylmuramic acid kinase</fullName>
    </submittedName>
</protein>
<gene>
    <name evidence="1" type="ORF">SAMN05444377_102114</name>
</gene>
<dbReference type="AlphaFoldDB" id="A0A1M4XNH7"/>
<organism evidence="1 2">
    <name type="scientific">Flavobacterium fontis</name>
    <dbReference type="NCBI Taxonomy" id="1124188"/>
    <lineage>
        <taxon>Bacteria</taxon>
        <taxon>Pseudomonadati</taxon>
        <taxon>Bacteroidota</taxon>
        <taxon>Flavobacteriia</taxon>
        <taxon>Flavobacteriales</taxon>
        <taxon>Flavobacteriaceae</taxon>
        <taxon>Flavobacterium</taxon>
    </lineage>
</organism>
<dbReference type="RefSeq" id="WP_073361417.1">
    <property type="nucleotide sequence ID" value="NZ_FQVQ01000002.1"/>
</dbReference>
<dbReference type="OrthoDB" id="9763949at2"/>
<dbReference type="Gene3D" id="3.30.420.40">
    <property type="match status" value="2"/>
</dbReference>
<dbReference type="STRING" id="1124188.SAMN05444377_102114"/>
<dbReference type="GO" id="GO:0016773">
    <property type="term" value="F:phosphotransferase activity, alcohol group as acceptor"/>
    <property type="evidence" value="ECO:0007669"/>
    <property type="project" value="InterPro"/>
</dbReference>
<dbReference type="SUPFAM" id="SSF53067">
    <property type="entry name" value="Actin-like ATPase domain"/>
    <property type="match status" value="1"/>
</dbReference>